<dbReference type="InterPro" id="IPR036086">
    <property type="entry name" value="ParB/Sulfiredoxin_sf"/>
</dbReference>
<dbReference type="EMBL" id="QTQX01000013">
    <property type="protein sequence ID" value="RQT26036.1"/>
    <property type="molecule type" value="Genomic_DNA"/>
</dbReference>
<proteinExistence type="predicted"/>
<reference evidence="3 4" key="1">
    <citation type="submission" date="2018-08" db="EMBL/GenBank/DDBJ databases">
        <title>Comparative analysis of Burkholderia isolates from Puerto Rico.</title>
        <authorList>
            <person name="Hall C."/>
            <person name="Sahl J."/>
            <person name="Wagner D."/>
        </authorList>
    </citation>
    <scope>NUCLEOTIDE SEQUENCE [LARGE SCALE GENOMIC DNA]</scope>
    <source>
        <strain evidence="3 4">Bp9001</strain>
    </source>
</reference>
<feature type="region of interest" description="Disordered" evidence="1">
    <location>
        <begin position="1"/>
        <end position="32"/>
    </location>
</feature>
<accession>A0A3N8R2S1</accession>
<dbReference type="InterPro" id="IPR050336">
    <property type="entry name" value="Chromosome_partition/occlusion"/>
</dbReference>
<evidence type="ECO:0000313" key="3">
    <source>
        <dbReference type="EMBL" id="RQT26036.1"/>
    </source>
</evidence>
<feature type="compositionally biased region" description="Polar residues" evidence="1">
    <location>
        <begin position="1"/>
        <end position="14"/>
    </location>
</feature>
<dbReference type="InterPro" id="IPR003115">
    <property type="entry name" value="ParB_N"/>
</dbReference>
<evidence type="ECO:0000259" key="2">
    <source>
        <dbReference type="SMART" id="SM00470"/>
    </source>
</evidence>
<dbReference type="Pfam" id="PF02195">
    <property type="entry name" value="ParB_N"/>
    <property type="match status" value="1"/>
</dbReference>
<organism evidence="3 4">
    <name type="scientific">Burkholderia contaminans</name>
    <dbReference type="NCBI Taxonomy" id="488447"/>
    <lineage>
        <taxon>Bacteria</taxon>
        <taxon>Pseudomonadati</taxon>
        <taxon>Pseudomonadota</taxon>
        <taxon>Betaproteobacteria</taxon>
        <taxon>Burkholderiales</taxon>
        <taxon>Burkholderiaceae</taxon>
        <taxon>Burkholderia</taxon>
        <taxon>Burkholderia cepacia complex</taxon>
    </lineage>
</organism>
<evidence type="ECO:0000256" key="1">
    <source>
        <dbReference type="SAM" id="MobiDB-lite"/>
    </source>
</evidence>
<gene>
    <name evidence="3" type="ORF">DF037_20310</name>
</gene>
<dbReference type="PANTHER" id="PTHR33375:SF1">
    <property type="entry name" value="CHROMOSOME-PARTITIONING PROTEIN PARB-RELATED"/>
    <property type="match status" value="1"/>
</dbReference>
<dbReference type="RefSeq" id="WP_124618503.1">
    <property type="nucleotide sequence ID" value="NZ_QTQX01000013.1"/>
</dbReference>
<comment type="caution">
    <text evidence="3">The sequence shown here is derived from an EMBL/GenBank/DDBJ whole genome shotgun (WGS) entry which is preliminary data.</text>
</comment>
<name>A0A3N8R2S1_9BURK</name>
<dbReference type="SMART" id="SM00470">
    <property type="entry name" value="ParB"/>
    <property type="match status" value="1"/>
</dbReference>
<evidence type="ECO:0000313" key="4">
    <source>
        <dbReference type="Proteomes" id="UP000269271"/>
    </source>
</evidence>
<feature type="domain" description="ParB-like N-terminal" evidence="2">
    <location>
        <begin position="13"/>
        <end position="104"/>
    </location>
</feature>
<dbReference type="GO" id="GO:0005694">
    <property type="term" value="C:chromosome"/>
    <property type="evidence" value="ECO:0007669"/>
    <property type="project" value="TreeGrafter"/>
</dbReference>
<sequence>MAGSATHIQVSQATAPIDALRPNPWNTNHMSPENEAKLDASLKRFGGLYKPVVVRTLDDGALEILGGEHRWESAKRIGLTEVPIINVGRISDKAAKEIGLVDNGRYGEDDTLALSRLLKELGSEVAEFLPYTDGELTDILMASSIDLDELDSDAEPQMPELPSAGATHQVMRFKVPVEDVAWITSAIDRASREQGFTQEDSMTNAGNAFVHLMKAYK</sequence>
<dbReference type="SUPFAM" id="SSF110849">
    <property type="entry name" value="ParB/Sulfiredoxin"/>
    <property type="match status" value="1"/>
</dbReference>
<protein>
    <submittedName>
        <fullName evidence="3">Chromosome partitioning protein ParB</fullName>
    </submittedName>
</protein>
<dbReference type="PANTHER" id="PTHR33375">
    <property type="entry name" value="CHROMOSOME-PARTITIONING PROTEIN PARB-RELATED"/>
    <property type="match status" value="1"/>
</dbReference>
<dbReference type="AlphaFoldDB" id="A0A3N8R2S1"/>
<dbReference type="Proteomes" id="UP000269271">
    <property type="component" value="Unassembled WGS sequence"/>
</dbReference>
<dbReference type="GO" id="GO:0007059">
    <property type="term" value="P:chromosome segregation"/>
    <property type="evidence" value="ECO:0007669"/>
    <property type="project" value="TreeGrafter"/>
</dbReference>
<dbReference type="GO" id="GO:0045881">
    <property type="term" value="P:positive regulation of sporulation resulting in formation of a cellular spore"/>
    <property type="evidence" value="ECO:0007669"/>
    <property type="project" value="TreeGrafter"/>
</dbReference>
<dbReference type="Gene3D" id="3.90.1530.10">
    <property type="entry name" value="Conserved hypothetical protein from pyrococcus furiosus pfu- 392566-001, ParB domain"/>
    <property type="match status" value="1"/>
</dbReference>